<keyword evidence="3" id="KW-1185">Reference proteome</keyword>
<sequence length="187" mass="21646">MKLGTDWKELKKHKSRRPQKPKSGQTTAPPKTSFENAPADPPSDLSDEWSDSSDSHNKEHLPSSSSVCPRSVYRLADYLHLKPLRELAFDDIKEKITVDNVAVELFSSFTEAYEEVHKFELDFCVRNWVKIKFTPAMKEVERRIANRDPEMQRAAATLYQISMRFTKVRVQSEPHDTPHLRPPAWLP</sequence>
<feature type="region of interest" description="Disordered" evidence="1">
    <location>
        <begin position="1"/>
        <end position="66"/>
    </location>
</feature>
<dbReference type="OrthoDB" id="2529262at2759"/>
<name>A0A238F880_9BASI</name>
<feature type="compositionally biased region" description="Polar residues" evidence="1">
    <location>
        <begin position="22"/>
        <end position="35"/>
    </location>
</feature>
<organism evidence="2 3">
    <name type="scientific">Microbotryum intermedium</name>
    <dbReference type="NCBI Taxonomy" id="269621"/>
    <lineage>
        <taxon>Eukaryota</taxon>
        <taxon>Fungi</taxon>
        <taxon>Dikarya</taxon>
        <taxon>Basidiomycota</taxon>
        <taxon>Pucciniomycotina</taxon>
        <taxon>Microbotryomycetes</taxon>
        <taxon>Microbotryales</taxon>
        <taxon>Microbotryaceae</taxon>
        <taxon>Microbotryum</taxon>
    </lineage>
</organism>
<gene>
    <name evidence="2" type="ORF">BQ2448_2425</name>
</gene>
<accession>A0A238F880</accession>
<evidence type="ECO:0000313" key="2">
    <source>
        <dbReference type="EMBL" id="SCV69405.1"/>
    </source>
</evidence>
<dbReference type="AlphaFoldDB" id="A0A238F880"/>
<feature type="compositionally biased region" description="Basic residues" evidence="1">
    <location>
        <begin position="10"/>
        <end position="20"/>
    </location>
</feature>
<protein>
    <submittedName>
        <fullName evidence="2">BQ2448_2425 protein</fullName>
    </submittedName>
</protein>
<proteinExistence type="predicted"/>
<dbReference type="Proteomes" id="UP000198372">
    <property type="component" value="Unassembled WGS sequence"/>
</dbReference>
<evidence type="ECO:0000256" key="1">
    <source>
        <dbReference type="SAM" id="MobiDB-lite"/>
    </source>
</evidence>
<evidence type="ECO:0000313" key="3">
    <source>
        <dbReference type="Proteomes" id="UP000198372"/>
    </source>
</evidence>
<reference evidence="3" key="1">
    <citation type="submission" date="2016-09" db="EMBL/GenBank/DDBJ databases">
        <authorList>
            <person name="Jeantristanb JTB J.-T."/>
            <person name="Ricardo R."/>
        </authorList>
    </citation>
    <scope>NUCLEOTIDE SEQUENCE [LARGE SCALE GENOMIC DNA]</scope>
</reference>
<dbReference type="EMBL" id="FMSP01000004">
    <property type="protein sequence ID" value="SCV69405.1"/>
    <property type="molecule type" value="Genomic_DNA"/>
</dbReference>